<evidence type="ECO:0000256" key="3">
    <source>
        <dbReference type="ARBA" id="ARBA00022691"/>
    </source>
</evidence>
<keyword evidence="3 5" id="KW-0949">S-adenosyl-L-methionine</keyword>
<sequence>MAGTLAEEVRSAGSEVRKQPTPHVFTYRRVVERLVDSGVESALLDAACLIEAASGIPRWRFILDPEQSIPSDKSCLLESMVSRREAREPIAYILGVKEFWSLPLTVGYDVLIPRPETETLVEAVLEKIGFEFRVSSFEFARDSSRLTAGSVNPKPETRNSKLVIVDLGTGSGAIALALAVEMPHALVYAIDRSPGACRIARRNIEALGLTSRVHCVQGDLLDPLRTIDAGGGCDLIVSNPPYIPSGACGSLSPEIVAYEPLEALDGGPDGLRYHRRIIEEAPAYLREGGWLFLEVGDGQAPAVMELIRKTEGFGPAGVRQDVAGRDRVVFAPRRGRALG</sequence>
<dbReference type="NCBIfam" id="TIGR00536">
    <property type="entry name" value="hemK_fam"/>
    <property type="match status" value="1"/>
</dbReference>
<comment type="function">
    <text evidence="5">Methylates the class 1 translation termination release factors RF1/PrfA and RF2/PrfB on the glutamine residue of the universally conserved GGQ motif.</text>
</comment>
<evidence type="ECO:0000313" key="9">
    <source>
        <dbReference type="Proteomes" id="UP000241436"/>
    </source>
</evidence>
<dbReference type="AlphaFoldDB" id="A0A2T4TY90"/>
<organism evidence="8 9">
    <name type="scientific">Candidatus Methylomirabilis limnetica</name>
    <dbReference type="NCBI Taxonomy" id="2033718"/>
    <lineage>
        <taxon>Bacteria</taxon>
        <taxon>Candidatus Methylomirabilota</taxon>
        <taxon>Candidatus Methylomirabilia</taxon>
        <taxon>Candidatus Methylomirabilales</taxon>
        <taxon>Candidatus Methylomirabilaceae</taxon>
        <taxon>Candidatus Methylomirabilis</taxon>
    </lineage>
</organism>
<dbReference type="InterPro" id="IPR007848">
    <property type="entry name" value="Small_mtfrase_dom"/>
</dbReference>
<dbReference type="EC" id="2.1.1.297" evidence="5"/>
<dbReference type="GO" id="GO:0032259">
    <property type="term" value="P:methylation"/>
    <property type="evidence" value="ECO:0007669"/>
    <property type="project" value="UniProtKB-KW"/>
</dbReference>
<dbReference type="GO" id="GO:0003676">
    <property type="term" value="F:nucleic acid binding"/>
    <property type="evidence" value="ECO:0007669"/>
    <property type="project" value="InterPro"/>
</dbReference>
<comment type="caution">
    <text evidence="5">Lacks conserved residue(s) required for the propagation of feature annotation.</text>
</comment>
<dbReference type="NCBIfam" id="TIGR03534">
    <property type="entry name" value="RF_mod_PrmC"/>
    <property type="match status" value="1"/>
</dbReference>
<dbReference type="Gene3D" id="1.10.8.10">
    <property type="entry name" value="DNA helicase RuvA subunit, C-terminal domain"/>
    <property type="match status" value="1"/>
</dbReference>
<comment type="catalytic activity">
    <reaction evidence="4 5">
        <text>L-glutaminyl-[peptide chain release factor] + S-adenosyl-L-methionine = N(5)-methyl-L-glutaminyl-[peptide chain release factor] + S-adenosyl-L-homocysteine + H(+)</text>
        <dbReference type="Rhea" id="RHEA:42896"/>
        <dbReference type="Rhea" id="RHEA-COMP:10271"/>
        <dbReference type="Rhea" id="RHEA-COMP:10272"/>
        <dbReference type="ChEBI" id="CHEBI:15378"/>
        <dbReference type="ChEBI" id="CHEBI:30011"/>
        <dbReference type="ChEBI" id="CHEBI:57856"/>
        <dbReference type="ChEBI" id="CHEBI:59789"/>
        <dbReference type="ChEBI" id="CHEBI:61891"/>
        <dbReference type="EC" id="2.1.1.297"/>
    </reaction>
</comment>
<dbReference type="GO" id="GO:0102559">
    <property type="term" value="F:peptide chain release factor N(5)-glutamine methyltransferase activity"/>
    <property type="evidence" value="ECO:0007669"/>
    <property type="project" value="UniProtKB-EC"/>
</dbReference>
<proteinExistence type="inferred from homology"/>
<evidence type="ECO:0000313" key="8">
    <source>
        <dbReference type="EMBL" id="PTL36068.1"/>
    </source>
</evidence>
<feature type="binding site" evidence="5">
    <location>
        <begin position="168"/>
        <end position="172"/>
    </location>
    <ligand>
        <name>S-adenosyl-L-methionine</name>
        <dbReference type="ChEBI" id="CHEBI:59789"/>
    </ligand>
</feature>
<dbReference type="Gene3D" id="3.40.50.150">
    <property type="entry name" value="Vaccinia Virus protein VP39"/>
    <property type="match status" value="1"/>
</dbReference>
<evidence type="ECO:0000259" key="7">
    <source>
        <dbReference type="Pfam" id="PF17827"/>
    </source>
</evidence>
<feature type="binding site" evidence="5">
    <location>
        <begin position="239"/>
        <end position="242"/>
    </location>
    <ligand>
        <name>substrate</name>
    </ligand>
</feature>
<accession>A0A2T4TY90</accession>
<feature type="binding site" evidence="5">
    <location>
        <position position="239"/>
    </location>
    <ligand>
        <name>S-adenosyl-L-methionine</name>
        <dbReference type="ChEBI" id="CHEBI:59789"/>
    </ligand>
</feature>
<dbReference type="InterPro" id="IPR004556">
    <property type="entry name" value="HemK-like"/>
</dbReference>
<dbReference type="HAMAP" id="MF_02126">
    <property type="entry name" value="RF_methyltr_PrmC"/>
    <property type="match status" value="1"/>
</dbReference>
<reference evidence="8 9" key="1">
    <citation type="submission" date="2017-09" db="EMBL/GenBank/DDBJ databases">
        <title>Bloom of a denitrifying methanotroph, Candidatus Methylomirabilis limnetica, in a deep stratified lake.</title>
        <authorList>
            <person name="Graf J.S."/>
            <person name="Marchant H.K."/>
            <person name="Tienken D."/>
            <person name="Hach P.F."/>
            <person name="Brand A."/>
            <person name="Schubert C.J."/>
            <person name="Kuypers M.M."/>
            <person name="Milucka J."/>
        </authorList>
    </citation>
    <scope>NUCLEOTIDE SEQUENCE [LARGE SCALE GENOMIC DNA]</scope>
    <source>
        <strain evidence="8 9">Zug</strain>
    </source>
</reference>
<dbReference type="InterPro" id="IPR002052">
    <property type="entry name" value="DNA_methylase_N6_adenine_CS"/>
</dbReference>
<comment type="caution">
    <text evidence="8">The sequence shown here is derived from an EMBL/GenBank/DDBJ whole genome shotgun (WGS) entry which is preliminary data.</text>
</comment>
<dbReference type="CDD" id="cd02440">
    <property type="entry name" value="AdoMet_MTases"/>
    <property type="match status" value="1"/>
</dbReference>
<dbReference type="InterPro" id="IPR029063">
    <property type="entry name" value="SAM-dependent_MTases_sf"/>
</dbReference>
<keyword evidence="2 5" id="KW-0808">Transferase</keyword>
<feature type="domain" description="Release factor glutamine methyltransferase N-terminal" evidence="7">
    <location>
        <begin position="28"/>
        <end position="95"/>
    </location>
</feature>
<dbReference type="Proteomes" id="UP000241436">
    <property type="component" value="Unassembled WGS sequence"/>
</dbReference>
<evidence type="ECO:0000256" key="1">
    <source>
        <dbReference type="ARBA" id="ARBA00022603"/>
    </source>
</evidence>
<dbReference type="SUPFAM" id="SSF53335">
    <property type="entry name" value="S-adenosyl-L-methionine-dependent methyltransferases"/>
    <property type="match status" value="1"/>
</dbReference>
<evidence type="ECO:0000256" key="2">
    <source>
        <dbReference type="ARBA" id="ARBA00022679"/>
    </source>
</evidence>
<feature type="binding site" evidence="5">
    <location>
        <position position="191"/>
    </location>
    <ligand>
        <name>S-adenosyl-L-methionine</name>
        <dbReference type="ChEBI" id="CHEBI:59789"/>
    </ligand>
</feature>
<reference evidence="9" key="2">
    <citation type="journal article" date="2018" name="Environ. Microbiol.">
        <title>Bloom of a denitrifying methanotroph, 'Candidatus Methylomirabilis limnetica', in a deep stratified lake.</title>
        <authorList>
            <person name="Graf J.S."/>
            <person name="Mayr M.J."/>
            <person name="Marchant H.K."/>
            <person name="Tienken D."/>
            <person name="Hach P.F."/>
            <person name="Brand A."/>
            <person name="Schubert C.J."/>
            <person name="Kuypers M.M."/>
            <person name="Milucka J."/>
        </authorList>
    </citation>
    <scope>NUCLEOTIDE SEQUENCE [LARGE SCALE GENOMIC DNA]</scope>
    <source>
        <strain evidence="9">Zug</strain>
    </source>
</reference>
<evidence type="ECO:0000256" key="5">
    <source>
        <dbReference type="HAMAP-Rule" id="MF_02126"/>
    </source>
</evidence>
<keyword evidence="9" id="KW-1185">Reference proteome</keyword>
<dbReference type="PANTHER" id="PTHR18895:SF74">
    <property type="entry name" value="MTRF1L RELEASE FACTOR GLUTAMINE METHYLTRANSFERASE"/>
    <property type="match status" value="1"/>
</dbReference>
<feature type="domain" description="Methyltransferase small" evidence="6">
    <location>
        <begin position="162"/>
        <end position="242"/>
    </location>
</feature>
<protein>
    <recommendedName>
        <fullName evidence="5">Release factor glutamine methyltransferase</fullName>
        <shortName evidence="5">RF MTase</shortName>
        <ecNumber evidence="5">2.1.1.297</ecNumber>
    </recommendedName>
    <alternativeName>
        <fullName evidence="5">N5-glutamine methyltransferase PrmC</fullName>
    </alternativeName>
    <alternativeName>
        <fullName evidence="5">Protein-(glutamine-N5) MTase PrmC</fullName>
    </alternativeName>
    <alternativeName>
        <fullName evidence="5">Protein-glutamine N-methyltransferase PrmC</fullName>
    </alternativeName>
</protein>
<dbReference type="InterPro" id="IPR019874">
    <property type="entry name" value="RF_methyltr_PrmC"/>
</dbReference>
<dbReference type="Pfam" id="PF05175">
    <property type="entry name" value="MTS"/>
    <property type="match status" value="1"/>
</dbReference>
<dbReference type="OrthoDB" id="9800643at2"/>
<dbReference type="RefSeq" id="WP_107562051.1">
    <property type="nucleotide sequence ID" value="NZ_NVQC01000018.1"/>
</dbReference>
<name>A0A2T4TY90_9BACT</name>
<gene>
    <name evidence="5 8" type="primary">prmC</name>
    <name evidence="8" type="ORF">CLG94_06450</name>
</gene>
<dbReference type="InterPro" id="IPR050320">
    <property type="entry name" value="N5-glutamine_MTase"/>
</dbReference>
<evidence type="ECO:0000259" key="6">
    <source>
        <dbReference type="Pfam" id="PF05175"/>
    </source>
</evidence>
<evidence type="ECO:0000256" key="4">
    <source>
        <dbReference type="ARBA" id="ARBA00048391"/>
    </source>
</evidence>
<dbReference type="PANTHER" id="PTHR18895">
    <property type="entry name" value="HEMK METHYLTRANSFERASE"/>
    <property type="match status" value="1"/>
</dbReference>
<comment type="similarity">
    <text evidence="5">Belongs to the protein N5-glutamine methyltransferase family. PrmC subfamily.</text>
</comment>
<keyword evidence="1 5" id="KW-0489">Methyltransferase</keyword>
<dbReference type="EMBL" id="NVQC01000018">
    <property type="protein sequence ID" value="PTL36068.1"/>
    <property type="molecule type" value="Genomic_DNA"/>
</dbReference>
<dbReference type="PROSITE" id="PS00092">
    <property type="entry name" value="N6_MTASE"/>
    <property type="match status" value="1"/>
</dbReference>
<dbReference type="InterPro" id="IPR040758">
    <property type="entry name" value="PrmC_N"/>
</dbReference>
<dbReference type="Pfam" id="PF17827">
    <property type="entry name" value="PrmC_N"/>
    <property type="match status" value="1"/>
</dbReference>